<dbReference type="InterPro" id="IPR029058">
    <property type="entry name" value="AB_hydrolase_fold"/>
</dbReference>
<evidence type="ECO:0000256" key="3">
    <source>
        <dbReference type="RuleBase" id="RU361235"/>
    </source>
</evidence>
<protein>
    <recommendedName>
        <fullName evidence="3">Carboxylic ester hydrolase</fullName>
        <ecNumber evidence="3">3.1.1.-</ecNumber>
    </recommendedName>
</protein>
<dbReference type="GO" id="GO:0016787">
    <property type="term" value="F:hydrolase activity"/>
    <property type="evidence" value="ECO:0007669"/>
    <property type="project" value="UniProtKB-KW"/>
</dbReference>
<dbReference type="Gene3D" id="3.40.50.1820">
    <property type="entry name" value="alpha/beta hydrolase"/>
    <property type="match status" value="1"/>
</dbReference>
<dbReference type="PROSITE" id="PS00122">
    <property type="entry name" value="CARBOXYLESTERASE_B_1"/>
    <property type="match status" value="1"/>
</dbReference>
<feature type="signal peptide" evidence="3">
    <location>
        <begin position="1"/>
        <end position="20"/>
    </location>
</feature>
<dbReference type="SUPFAM" id="SSF53474">
    <property type="entry name" value="alpha/beta-Hydrolases"/>
    <property type="match status" value="1"/>
</dbReference>
<comment type="caution">
    <text evidence="5">The sequence shown here is derived from an EMBL/GenBank/DDBJ whole genome shotgun (WGS) entry which is preliminary data.</text>
</comment>
<name>A0AA38VHJ8_9PEZI</name>
<evidence type="ECO:0000259" key="4">
    <source>
        <dbReference type="Pfam" id="PF00135"/>
    </source>
</evidence>
<evidence type="ECO:0000256" key="1">
    <source>
        <dbReference type="ARBA" id="ARBA00005964"/>
    </source>
</evidence>
<dbReference type="PANTHER" id="PTHR11559">
    <property type="entry name" value="CARBOXYLESTERASE"/>
    <property type="match status" value="1"/>
</dbReference>
<organism evidence="5 6">
    <name type="scientific">Pleurostoma richardsiae</name>
    <dbReference type="NCBI Taxonomy" id="41990"/>
    <lineage>
        <taxon>Eukaryota</taxon>
        <taxon>Fungi</taxon>
        <taxon>Dikarya</taxon>
        <taxon>Ascomycota</taxon>
        <taxon>Pezizomycotina</taxon>
        <taxon>Sordariomycetes</taxon>
        <taxon>Sordariomycetidae</taxon>
        <taxon>Calosphaeriales</taxon>
        <taxon>Pleurostomataceae</taxon>
        <taxon>Pleurostoma</taxon>
    </lineage>
</organism>
<evidence type="ECO:0000256" key="2">
    <source>
        <dbReference type="ARBA" id="ARBA00022801"/>
    </source>
</evidence>
<keyword evidence="3" id="KW-0732">Signal</keyword>
<feature type="domain" description="Carboxylesterase type B" evidence="4">
    <location>
        <begin position="27"/>
        <end position="527"/>
    </location>
</feature>
<comment type="similarity">
    <text evidence="1 3">Belongs to the type-B carboxylesterase/lipase family.</text>
</comment>
<keyword evidence="2 3" id="KW-0378">Hydrolase</keyword>
<dbReference type="Pfam" id="PF00135">
    <property type="entry name" value="COesterase"/>
    <property type="match status" value="1"/>
</dbReference>
<sequence>MLVSIATTLLIASCVLGVQAGSHAEKPPTVKILNGTYQGVYSNSYDQDFFLGMPYAQPPLGSLRFRNPQPLNTTWQGVRNASAYSDICYGYGSDSIWYPNSEDCLTINVVRPAGTNESSALPVAFWLHGGGLRMGAGSDQRYNMSFMIQNAVKIGKPFIGVSINYRLGPYGFLYNNDILASGQTNAGFRDQRLALHWVQENIAAFGGDRTKVTIWGQSSGAASVAWHMAAYDGRDDGLFRAGIQESGSLITGAVSGTVPGAAQTAYKSLLNATNCTGAIDRLDCLRQLPAVELNSVLNGTNSSLYSSGYGMVVDGDIVRNVGSVSLRDGTFVKVPILYGSNTDEGTGQGPTGINTTEQFYTYLTRAHRYHAETQGIPPQAANELLKLYPDNSTEEVAQYLGNASTPAQGLMWRRTSTYAGDYQQHSGRRFTCQAWAQYKAPAYCYRFNVHNTDVAWITGAAHFEEVSFVFYNLNGVGYHYGAPFNGTPPSYAALSRTMTSMWASFIADLDPNTAGANQQYWPPYDLSNPVDFLFDANVTSHGEPDTWRAEGIAYLNSIALTFPR</sequence>
<reference evidence="5" key="1">
    <citation type="submission" date="2022-07" db="EMBL/GenBank/DDBJ databases">
        <title>Fungi with potential for degradation of polypropylene.</title>
        <authorList>
            <person name="Gostincar C."/>
        </authorList>
    </citation>
    <scope>NUCLEOTIDE SEQUENCE</scope>
    <source>
        <strain evidence="5">EXF-13308</strain>
    </source>
</reference>
<gene>
    <name evidence="5" type="ORF">NKR23_g3263</name>
</gene>
<dbReference type="EMBL" id="JANBVO010000006">
    <property type="protein sequence ID" value="KAJ9151369.1"/>
    <property type="molecule type" value="Genomic_DNA"/>
</dbReference>
<dbReference type="AlphaFoldDB" id="A0AA38VHJ8"/>
<dbReference type="InterPro" id="IPR019819">
    <property type="entry name" value="Carboxylesterase_B_CS"/>
</dbReference>
<dbReference type="PROSITE" id="PS00941">
    <property type="entry name" value="CARBOXYLESTERASE_B_2"/>
    <property type="match status" value="1"/>
</dbReference>
<dbReference type="InterPro" id="IPR002018">
    <property type="entry name" value="CarbesteraseB"/>
</dbReference>
<evidence type="ECO:0000313" key="6">
    <source>
        <dbReference type="Proteomes" id="UP001174694"/>
    </source>
</evidence>
<dbReference type="InterPro" id="IPR050309">
    <property type="entry name" value="Type-B_Carboxylest/Lipase"/>
</dbReference>
<keyword evidence="6" id="KW-1185">Reference proteome</keyword>
<dbReference type="InterPro" id="IPR019826">
    <property type="entry name" value="Carboxylesterase_B_AS"/>
</dbReference>
<accession>A0AA38VHJ8</accession>
<evidence type="ECO:0000313" key="5">
    <source>
        <dbReference type="EMBL" id="KAJ9151369.1"/>
    </source>
</evidence>
<feature type="chain" id="PRO_5041485164" description="Carboxylic ester hydrolase" evidence="3">
    <location>
        <begin position="21"/>
        <end position="564"/>
    </location>
</feature>
<dbReference type="Proteomes" id="UP001174694">
    <property type="component" value="Unassembled WGS sequence"/>
</dbReference>
<dbReference type="EC" id="3.1.1.-" evidence="3"/>
<proteinExistence type="inferred from homology"/>